<accession>A0A8J2P642</accession>
<sequence length="134" mass="14501">MASITRKIIVSPNVNKPVAPYSQGILVDNVLYISGQLGTNLSVELAEGIENQTRQALQNVGHILNAAGATFNNVVKVTVLCADLSTFEIMNRVYREFFTDKLPARAAFQVARLPLDALVEIEAVAVVGDITESE</sequence>
<dbReference type="PROSITE" id="PS01094">
    <property type="entry name" value="UPF0076"/>
    <property type="match status" value="1"/>
</dbReference>
<dbReference type="NCBIfam" id="TIGR00004">
    <property type="entry name" value="Rid family detoxifying hydrolase"/>
    <property type="match status" value="1"/>
</dbReference>
<proteinExistence type="inferred from homology"/>
<dbReference type="AlphaFoldDB" id="A0A8J2P642"/>
<dbReference type="Proteomes" id="UP000708208">
    <property type="component" value="Unassembled WGS sequence"/>
</dbReference>
<gene>
    <name evidence="2" type="ORF">AFUS01_LOCUS16042</name>
</gene>
<keyword evidence="3" id="KW-1185">Reference proteome</keyword>
<protein>
    <submittedName>
        <fullName evidence="2">Uncharacterized protein</fullName>
    </submittedName>
</protein>
<dbReference type="EMBL" id="CAJVCH010145002">
    <property type="protein sequence ID" value="CAG7727187.1"/>
    <property type="molecule type" value="Genomic_DNA"/>
</dbReference>
<evidence type="ECO:0000256" key="1">
    <source>
        <dbReference type="ARBA" id="ARBA00010552"/>
    </source>
</evidence>
<dbReference type="Pfam" id="PF01042">
    <property type="entry name" value="Ribonuc_L-PSP"/>
    <property type="match status" value="1"/>
</dbReference>
<dbReference type="GO" id="GO:0019239">
    <property type="term" value="F:deaminase activity"/>
    <property type="evidence" value="ECO:0007669"/>
    <property type="project" value="TreeGrafter"/>
</dbReference>
<dbReference type="InterPro" id="IPR006175">
    <property type="entry name" value="YjgF/YER057c/UK114"/>
</dbReference>
<evidence type="ECO:0000313" key="3">
    <source>
        <dbReference type="Proteomes" id="UP000708208"/>
    </source>
</evidence>
<comment type="caution">
    <text evidence="2">The sequence shown here is derived from an EMBL/GenBank/DDBJ whole genome shotgun (WGS) entry which is preliminary data.</text>
</comment>
<dbReference type="GO" id="GO:0005739">
    <property type="term" value="C:mitochondrion"/>
    <property type="evidence" value="ECO:0007669"/>
    <property type="project" value="TreeGrafter"/>
</dbReference>
<dbReference type="InterPro" id="IPR019897">
    <property type="entry name" value="RidA_CS"/>
</dbReference>
<comment type="similarity">
    <text evidence="1">Belongs to the RutC family.</text>
</comment>
<dbReference type="FunFam" id="3.30.1330.40:FF:000001">
    <property type="entry name" value="L-PSP family endoribonuclease"/>
    <property type="match status" value="1"/>
</dbReference>
<dbReference type="PANTHER" id="PTHR11803">
    <property type="entry name" value="2-IMINOBUTANOATE/2-IMINOPROPANOATE DEAMINASE RIDA"/>
    <property type="match status" value="1"/>
</dbReference>
<reference evidence="2" key="1">
    <citation type="submission" date="2021-06" db="EMBL/GenBank/DDBJ databases">
        <authorList>
            <person name="Hodson N. C."/>
            <person name="Mongue J. A."/>
            <person name="Jaron S. K."/>
        </authorList>
    </citation>
    <scope>NUCLEOTIDE SEQUENCE</scope>
</reference>
<dbReference type="InterPro" id="IPR006056">
    <property type="entry name" value="RidA"/>
</dbReference>
<dbReference type="PANTHER" id="PTHR11803:SF39">
    <property type="entry name" value="2-IMINOBUTANOATE_2-IMINOPROPANOATE DEAMINASE"/>
    <property type="match status" value="1"/>
</dbReference>
<dbReference type="OrthoDB" id="309640at2759"/>
<evidence type="ECO:0000313" key="2">
    <source>
        <dbReference type="EMBL" id="CAG7727187.1"/>
    </source>
</evidence>
<dbReference type="GO" id="GO:0005829">
    <property type="term" value="C:cytosol"/>
    <property type="evidence" value="ECO:0007669"/>
    <property type="project" value="TreeGrafter"/>
</dbReference>
<name>A0A8J2P642_9HEXA</name>
<dbReference type="CDD" id="cd00448">
    <property type="entry name" value="YjgF_YER057c_UK114_family"/>
    <property type="match status" value="1"/>
</dbReference>
<organism evidence="2 3">
    <name type="scientific">Allacma fusca</name>
    <dbReference type="NCBI Taxonomy" id="39272"/>
    <lineage>
        <taxon>Eukaryota</taxon>
        <taxon>Metazoa</taxon>
        <taxon>Ecdysozoa</taxon>
        <taxon>Arthropoda</taxon>
        <taxon>Hexapoda</taxon>
        <taxon>Collembola</taxon>
        <taxon>Symphypleona</taxon>
        <taxon>Sminthuridae</taxon>
        <taxon>Allacma</taxon>
    </lineage>
</organism>